<reference evidence="6 7" key="1">
    <citation type="submission" date="2019-06" db="EMBL/GenBank/DDBJ databases">
        <title>Whole genome shotgun sequence of Kocuria varians NBRC 15358.</title>
        <authorList>
            <person name="Hosoyama A."/>
            <person name="Uohara A."/>
            <person name="Ohji S."/>
            <person name="Ichikawa N."/>
        </authorList>
    </citation>
    <scope>NUCLEOTIDE SEQUENCE [LARGE SCALE GENOMIC DNA]</scope>
    <source>
        <strain evidence="6 7">NBRC 15358</strain>
    </source>
</reference>
<dbReference type="PANTHER" id="PTHR30204">
    <property type="entry name" value="REDOX-CYCLING DRUG-SENSING TRANSCRIPTIONAL ACTIVATOR SOXR"/>
    <property type="match status" value="1"/>
</dbReference>
<keyword evidence="4" id="KW-0804">Transcription</keyword>
<accession>A0A4Y4D3A5</accession>
<comment type="caution">
    <text evidence="6">The sequence shown here is derived from an EMBL/GenBank/DDBJ whole genome shotgun (WGS) entry which is preliminary data.</text>
</comment>
<dbReference type="EMBL" id="BJNW01000007">
    <property type="protein sequence ID" value="GEC98842.1"/>
    <property type="molecule type" value="Genomic_DNA"/>
</dbReference>
<dbReference type="GO" id="GO:0003700">
    <property type="term" value="F:DNA-binding transcription factor activity"/>
    <property type="evidence" value="ECO:0007669"/>
    <property type="project" value="InterPro"/>
</dbReference>
<dbReference type="InterPro" id="IPR036244">
    <property type="entry name" value="TipA-like_antibiotic-bd"/>
</dbReference>
<dbReference type="InterPro" id="IPR012925">
    <property type="entry name" value="TipAS_dom"/>
</dbReference>
<dbReference type="SUPFAM" id="SSF46955">
    <property type="entry name" value="Putative DNA-binding domain"/>
    <property type="match status" value="1"/>
</dbReference>
<dbReference type="AlphaFoldDB" id="A0A4Y4D3A5"/>
<keyword evidence="3" id="KW-0010">Activator</keyword>
<evidence type="ECO:0000259" key="5">
    <source>
        <dbReference type="PROSITE" id="PS50937"/>
    </source>
</evidence>
<dbReference type="PANTHER" id="PTHR30204:SF90">
    <property type="entry name" value="HTH-TYPE TRANSCRIPTIONAL ACTIVATOR MTA"/>
    <property type="match status" value="1"/>
</dbReference>
<evidence type="ECO:0000313" key="6">
    <source>
        <dbReference type="EMBL" id="GEC98842.1"/>
    </source>
</evidence>
<dbReference type="SUPFAM" id="SSF89082">
    <property type="entry name" value="Antibiotic binding domain of TipA-like multidrug resistance regulators"/>
    <property type="match status" value="1"/>
</dbReference>
<protein>
    <submittedName>
        <fullName evidence="6">MerR family transcriptional regulator</fullName>
    </submittedName>
</protein>
<evidence type="ECO:0000256" key="2">
    <source>
        <dbReference type="ARBA" id="ARBA00023125"/>
    </source>
</evidence>
<dbReference type="SMART" id="SM00422">
    <property type="entry name" value="HTH_MERR"/>
    <property type="match status" value="1"/>
</dbReference>
<proteinExistence type="predicted"/>
<dbReference type="Pfam" id="PF13411">
    <property type="entry name" value="MerR_1"/>
    <property type="match status" value="1"/>
</dbReference>
<dbReference type="GO" id="GO:0003677">
    <property type="term" value="F:DNA binding"/>
    <property type="evidence" value="ECO:0007669"/>
    <property type="project" value="UniProtKB-KW"/>
</dbReference>
<keyword evidence="2" id="KW-0238">DNA-binding</keyword>
<dbReference type="Pfam" id="PF07739">
    <property type="entry name" value="TipAS"/>
    <property type="match status" value="1"/>
</dbReference>
<dbReference type="CDD" id="cd01106">
    <property type="entry name" value="HTH_TipAL-Mta"/>
    <property type="match status" value="1"/>
</dbReference>
<keyword evidence="7" id="KW-1185">Reference proteome</keyword>
<name>A0A4Y4D3A5_KOCVA</name>
<organism evidence="6 7">
    <name type="scientific">Kocuria varians</name>
    <name type="common">Micrococcus varians</name>
    <dbReference type="NCBI Taxonomy" id="1272"/>
    <lineage>
        <taxon>Bacteria</taxon>
        <taxon>Bacillati</taxon>
        <taxon>Actinomycetota</taxon>
        <taxon>Actinomycetes</taxon>
        <taxon>Micrococcales</taxon>
        <taxon>Micrococcaceae</taxon>
        <taxon>Kocuria</taxon>
    </lineage>
</organism>
<feature type="domain" description="HTH merR-type" evidence="5">
    <location>
        <begin position="7"/>
        <end position="76"/>
    </location>
</feature>
<dbReference type="STRING" id="1272.GCA_900014985_00554"/>
<dbReference type="Gene3D" id="1.10.490.50">
    <property type="entry name" value="Antibiotic binding domain of TipA-like multidrug resistance regulators"/>
    <property type="match status" value="1"/>
</dbReference>
<dbReference type="Gene3D" id="1.10.1660.10">
    <property type="match status" value="1"/>
</dbReference>
<evidence type="ECO:0000256" key="1">
    <source>
        <dbReference type="ARBA" id="ARBA00023015"/>
    </source>
</evidence>
<dbReference type="RefSeq" id="WP_218023597.1">
    <property type="nucleotide sequence ID" value="NZ_BJNW01000007.1"/>
</dbReference>
<evidence type="ECO:0000256" key="3">
    <source>
        <dbReference type="ARBA" id="ARBA00023159"/>
    </source>
</evidence>
<dbReference type="InterPro" id="IPR009061">
    <property type="entry name" value="DNA-bd_dom_put_sf"/>
</dbReference>
<dbReference type="Proteomes" id="UP000315730">
    <property type="component" value="Unassembled WGS sequence"/>
</dbReference>
<dbReference type="InterPro" id="IPR000551">
    <property type="entry name" value="MerR-type_HTH_dom"/>
</dbReference>
<dbReference type="InterPro" id="IPR047057">
    <property type="entry name" value="MerR_fam"/>
</dbReference>
<dbReference type="PRINTS" id="PR00040">
    <property type="entry name" value="HTHMERR"/>
</dbReference>
<gene>
    <name evidence="6" type="ORF">KVA01_09970</name>
</gene>
<sequence length="265" mass="29810">MADDRMPLTVGQAAERLGVTVRTLHHWDAEGVACPSERSGTGYRLYTGADLERLERVVIYRELGLGLDAVRALLDDPTVDAVAALREQNAQLEARIRHLRDLHGSVQRMIEAHERGILMPPEQQKRVFGTGWDPSWPAQARARWGDTPQWRQYAERAASRSPSEWSGLSQESRELDDALARAVREGTLPGNPRANDLVERHRALLSQYFPLTRQMQVCLGRLYESDPGFAGHYDSQQPGLASWFHESIDANARAHGVDPDTAEWE</sequence>
<keyword evidence="1" id="KW-0805">Transcription regulation</keyword>
<evidence type="ECO:0000313" key="7">
    <source>
        <dbReference type="Proteomes" id="UP000315730"/>
    </source>
</evidence>
<dbReference type="PROSITE" id="PS50937">
    <property type="entry name" value="HTH_MERR_2"/>
    <property type="match status" value="1"/>
</dbReference>
<evidence type="ECO:0000256" key="4">
    <source>
        <dbReference type="ARBA" id="ARBA00023163"/>
    </source>
</evidence>